<comment type="caution">
    <text evidence="1">The sequence shown here is derived from an EMBL/GenBank/DDBJ whole genome shotgun (WGS) entry which is preliminary data.</text>
</comment>
<dbReference type="Proteomes" id="UP001567538">
    <property type="component" value="Unassembled WGS sequence"/>
</dbReference>
<dbReference type="AlphaFoldDB" id="A0ABD1GZN6"/>
<name>A0ABD1GZN6_SALDI</name>
<reference evidence="1 2" key="1">
    <citation type="submission" date="2024-06" db="EMBL/GenBank/DDBJ databases">
        <title>A chromosome level genome sequence of Diviner's sage (Salvia divinorum).</title>
        <authorList>
            <person name="Ford S.A."/>
            <person name="Ro D.-K."/>
            <person name="Ness R.W."/>
            <person name="Phillips M.A."/>
        </authorList>
    </citation>
    <scope>NUCLEOTIDE SEQUENCE [LARGE SCALE GENOMIC DNA]</scope>
    <source>
        <strain evidence="1">SAF-2024a</strain>
        <tissue evidence="1">Leaf</tissue>
    </source>
</reference>
<evidence type="ECO:0000313" key="1">
    <source>
        <dbReference type="EMBL" id="KAL1549200.1"/>
    </source>
</evidence>
<gene>
    <name evidence="1" type="ORF">AAHA92_17332</name>
</gene>
<evidence type="ECO:0000313" key="2">
    <source>
        <dbReference type="Proteomes" id="UP001567538"/>
    </source>
</evidence>
<accession>A0ABD1GZN6</accession>
<organism evidence="1 2">
    <name type="scientific">Salvia divinorum</name>
    <name type="common">Maria pastora</name>
    <name type="synonym">Diviner's sage</name>
    <dbReference type="NCBI Taxonomy" id="28513"/>
    <lineage>
        <taxon>Eukaryota</taxon>
        <taxon>Viridiplantae</taxon>
        <taxon>Streptophyta</taxon>
        <taxon>Embryophyta</taxon>
        <taxon>Tracheophyta</taxon>
        <taxon>Spermatophyta</taxon>
        <taxon>Magnoliopsida</taxon>
        <taxon>eudicotyledons</taxon>
        <taxon>Gunneridae</taxon>
        <taxon>Pentapetalae</taxon>
        <taxon>asterids</taxon>
        <taxon>lamiids</taxon>
        <taxon>Lamiales</taxon>
        <taxon>Lamiaceae</taxon>
        <taxon>Nepetoideae</taxon>
        <taxon>Mentheae</taxon>
        <taxon>Salviinae</taxon>
        <taxon>Salvia</taxon>
        <taxon>Salvia subgen. Calosphace</taxon>
    </lineage>
</organism>
<proteinExistence type="predicted"/>
<sequence length="136" mass="15541">MSWTLQEFPNNFFMTVAQEIEAKLAVHFTEAKLLKVRAYAIEPLRRFSVIRAHTGICMQSVSADCVWTKILKNNAFAGAYYYHDKPQYSKIAYLFGMDDVKVESAKEVIVISVSTEKLFPEDSRCYEVGGDIEKVN</sequence>
<protein>
    <submittedName>
        <fullName evidence="1">Uncharacterized protein</fullName>
    </submittedName>
</protein>
<keyword evidence="2" id="KW-1185">Reference proteome</keyword>
<dbReference type="EMBL" id="JBEAFC010000007">
    <property type="protein sequence ID" value="KAL1549200.1"/>
    <property type="molecule type" value="Genomic_DNA"/>
</dbReference>